<keyword evidence="1" id="KW-0808">Transferase</keyword>
<dbReference type="RefSeq" id="WP_183669307.1">
    <property type="nucleotide sequence ID" value="NZ_BMPB01000003.1"/>
</dbReference>
<dbReference type="Gene3D" id="3.40.50.2000">
    <property type="entry name" value="Glycogen Phosphorylase B"/>
    <property type="match status" value="2"/>
</dbReference>
<dbReference type="Proteomes" id="UP000533637">
    <property type="component" value="Unassembled WGS sequence"/>
</dbReference>
<feature type="domain" description="Glycosyl transferase family 1" evidence="2">
    <location>
        <begin position="209"/>
        <end position="381"/>
    </location>
</feature>
<evidence type="ECO:0000256" key="1">
    <source>
        <dbReference type="ARBA" id="ARBA00022679"/>
    </source>
</evidence>
<proteinExistence type="predicted"/>
<dbReference type="SUPFAM" id="SSF53756">
    <property type="entry name" value="UDP-Glycosyltransferase/glycogen phosphorylase"/>
    <property type="match status" value="1"/>
</dbReference>
<keyword evidence="4" id="KW-1185">Reference proteome</keyword>
<dbReference type="Pfam" id="PF00534">
    <property type="entry name" value="Glycos_transf_1"/>
    <property type="match status" value="1"/>
</dbReference>
<dbReference type="PANTHER" id="PTHR46401:SF2">
    <property type="entry name" value="GLYCOSYLTRANSFERASE WBBK-RELATED"/>
    <property type="match status" value="1"/>
</dbReference>
<dbReference type="CDD" id="cd03801">
    <property type="entry name" value="GT4_PimA-like"/>
    <property type="match status" value="1"/>
</dbReference>
<dbReference type="PANTHER" id="PTHR46401">
    <property type="entry name" value="GLYCOSYLTRANSFERASE WBBK-RELATED"/>
    <property type="match status" value="1"/>
</dbReference>
<sequence length="408" mass="47611">MNKIAIISPCFLPIPALKGGAVETLIEIYLNKNEVNPCAEYVVFTIYDRNAIIESRKYKYSKFEYIHRNTIRHKFLTTYNRILDLLWNRYKFNIPYIGDDFIISCIKIMKYKYKFDTIIIENTPLYALLLKKQYNIPINLHLHNDILYANTYQAKNIIKSLSHIWSTSNYIKKRVCSIPVNSKYNCKISVLYNGIDINRFKSQISINEKNELKNKLSISEKDKILLFVGRIDRTKGVKELIEAFVRLPKSNLKLLILGASFFSSKEKTLYIKELEKMIYPIKNNICFTGYISNEYIHKYYQIADIVIVPSICEEAFSLTCLEALASGCPLIISDSGGMIEVVDEESAIIVDRKKEFSKTLAKQIYVLINDKEKREKMKKAALSRAQMFTDTNYYRNFLELLSDIVYFK</sequence>
<dbReference type="EMBL" id="JACHOC010000002">
    <property type="protein sequence ID" value="MBB4621124.1"/>
    <property type="molecule type" value="Genomic_DNA"/>
</dbReference>
<organism evidence="3 4">
    <name type="scientific">Parabacteroides faecis</name>
    <dbReference type="NCBI Taxonomy" id="1217282"/>
    <lineage>
        <taxon>Bacteria</taxon>
        <taxon>Pseudomonadati</taxon>
        <taxon>Bacteroidota</taxon>
        <taxon>Bacteroidia</taxon>
        <taxon>Bacteroidales</taxon>
        <taxon>Tannerellaceae</taxon>
        <taxon>Parabacteroides</taxon>
    </lineage>
</organism>
<comment type="caution">
    <text evidence="3">The sequence shown here is derived from an EMBL/GenBank/DDBJ whole genome shotgun (WGS) entry which is preliminary data.</text>
</comment>
<evidence type="ECO:0000259" key="2">
    <source>
        <dbReference type="Pfam" id="PF00534"/>
    </source>
</evidence>
<dbReference type="InterPro" id="IPR001296">
    <property type="entry name" value="Glyco_trans_1"/>
</dbReference>
<protein>
    <submittedName>
        <fullName evidence="3">Glycosyltransferase involved in cell wall biosynthesis</fullName>
    </submittedName>
</protein>
<evidence type="ECO:0000313" key="3">
    <source>
        <dbReference type="EMBL" id="MBB4621124.1"/>
    </source>
</evidence>
<evidence type="ECO:0000313" key="4">
    <source>
        <dbReference type="Proteomes" id="UP000533637"/>
    </source>
</evidence>
<accession>A0ABR6KIB9</accession>
<name>A0ABR6KIB9_9BACT</name>
<gene>
    <name evidence="3" type="ORF">GGQ57_001018</name>
</gene>
<reference evidence="3 4" key="1">
    <citation type="submission" date="2020-08" db="EMBL/GenBank/DDBJ databases">
        <title>Genomic Encyclopedia of Type Strains, Phase IV (KMG-IV): sequencing the most valuable type-strain genomes for metagenomic binning, comparative biology and taxonomic classification.</title>
        <authorList>
            <person name="Goeker M."/>
        </authorList>
    </citation>
    <scope>NUCLEOTIDE SEQUENCE [LARGE SCALE GENOMIC DNA]</scope>
    <source>
        <strain evidence="3 4">DSM 102983</strain>
    </source>
</reference>